<feature type="non-terminal residue" evidence="8">
    <location>
        <position position="1"/>
    </location>
</feature>
<dbReference type="PIRSF" id="PIRSF017479">
    <property type="entry name" value="TRAPP_I_complex_Trs31"/>
    <property type="match status" value="1"/>
</dbReference>
<evidence type="ECO:0000256" key="3">
    <source>
        <dbReference type="ARBA" id="ARBA00006218"/>
    </source>
</evidence>
<organism evidence="8 9">
    <name type="scientific">Pachysolen tannophilus NRRL Y-2460</name>
    <dbReference type="NCBI Taxonomy" id="669874"/>
    <lineage>
        <taxon>Eukaryota</taxon>
        <taxon>Fungi</taxon>
        <taxon>Dikarya</taxon>
        <taxon>Ascomycota</taxon>
        <taxon>Saccharomycotina</taxon>
        <taxon>Pichiomycetes</taxon>
        <taxon>Pachysolenaceae</taxon>
        <taxon>Pachysolen</taxon>
    </lineage>
</organism>
<dbReference type="EMBL" id="KV454013">
    <property type="protein sequence ID" value="ODV95777.1"/>
    <property type="molecule type" value="Genomic_DNA"/>
</dbReference>
<evidence type="ECO:0000256" key="7">
    <source>
        <dbReference type="ARBA" id="ARBA00023034"/>
    </source>
</evidence>
<dbReference type="SUPFAM" id="SSF111126">
    <property type="entry name" value="Ligand-binding domain in the NO signalling and Golgi transport"/>
    <property type="match status" value="1"/>
</dbReference>
<feature type="non-terminal residue" evidence="8">
    <location>
        <position position="192"/>
    </location>
</feature>
<keyword evidence="4" id="KW-0813">Transport</keyword>
<reference evidence="9" key="1">
    <citation type="submission" date="2016-05" db="EMBL/GenBank/DDBJ databases">
        <title>Comparative genomics of biotechnologically important yeasts.</title>
        <authorList>
            <consortium name="DOE Joint Genome Institute"/>
            <person name="Riley R."/>
            <person name="Haridas S."/>
            <person name="Wolfe K.H."/>
            <person name="Lopes M.R."/>
            <person name="Hittinger C.T."/>
            <person name="Goker M."/>
            <person name="Salamov A."/>
            <person name="Wisecaver J."/>
            <person name="Long T.M."/>
            <person name="Aerts A.L."/>
            <person name="Barry K."/>
            <person name="Choi C."/>
            <person name="Clum A."/>
            <person name="Coughlan A.Y."/>
            <person name="Deshpande S."/>
            <person name="Douglass A.P."/>
            <person name="Hanson S.J."/>
            <person name="Klenk H.-P."/>
            <person name="Labutti K."/>
            <person name="Lapidus A."/>
            <person name="Lindquist E."/>
            <person name="Lipzen A."/>
            <person name="Meier-Kolthoff J.P."/>
            <person name="Ohm R.A."/>
            <person name="Otillar R.P."/>
            <person name="Pangilinan J."/>
            <person name="Peng Y."/>
            <person name="Rokas A."/>
            <person name="Rosa C.A."/>
            <person name="Scheuner C."/>
            <person name="Sibirny A.A."/>
            <person name="Slot J.C."/>
            <person name="Stielow J.B."/>
            <person name="Sun H."/>
            <person name="Kurtzman C.P."/>
            <person name="Blackwell M."/>
            <person name="Grigoriev I.V."/>
            <person name="Jeffries T.W."/>
        </authorList>
    </citation>
    <scope>NUCLEOTIDE SEQUENCE [LARGE SCALE GENOMIC DNA]</scope>
    <source>
        <strain evidence="9">NRRL Y-2460</strain>
    </source>
</reference>
<dbReference type="Pfam" id="PF04051">
    <property type="entry name" value="TRAPP"/>
    <property type="match status" value="1"/>
</dbReference>
<proteinExistence type="inferred from homology"/>
<dbReference type="GO" id="GO:1990071">
    <property type="term" value="C:TRAPPII protein complex"/>
    <property type="evidence" value="ECO:0007669"/>
    <property type="project" value="EnsemblFungi"/>
</dbReference>
<dbReference type="GO" id="GO:0005783">
    <property type="term" value="C:endoplasmic reticulum"/>
    <property type="evidence" value="ECO:0007669"/>
    <property type="project" value="UniProtKB-SubCell"/>
</dbReference>
<dbReference type="GO" id="GO:0006888">
    <property type="term" value="P:endoplasmic reticulum to Golgi vesicle-mediated transport"/>
    <property type="evidence" value="ECO:0007669"/>
    <property type="project" value="EnsemblFungi"/>
</dbReference>
<comment type="subcellular location">
    <subcellularLocation>
        <location evidence="1">Endoplasmic reticulum</location>
    </subcellularLocation>
    <subcellularLocation>
        <location evidence="2">Golgi apparatus</location>
    </subcellularLocation>
</comment>
<dbReference type="PANTHER" id="PTHR20902">
    <property type="entry name" value="41-2 PROTEIN ANTIGEN-RELATED"/>
    <property type="match status" value="1"/>
</dbReference>
<dbReference type="FunFam" id="3.30.1380.20:FF:000002">
    <property type="entry name" value="Trafficking protein particle complex subunit"/>
    <property type="match status" value="1"/>
</dbReference>
<dbReference type="CDD" id="cd14943">
    <property type="entry name" value="TRAPPC5_Trs31"/>
    <property type="match status" value="1"/>
</dbReference>
<dbReference type="GO" id="GO:0005085">
    <property type="term" value="F:guanyl-nucleotide exchange factor activity"/>
    <property type="evidence" value="ECO:0007669"/>
    <property type="project" value="EnsemblFungi"/>
</dbReference>
<dbReference type="PANTHER" id="PTHR20902:SF0">
    <property type="entry name" value="TRAFFICKING PROTEIN PARTICLE COMPLEX SUBUNIT 5"/>
    <property type="match status" value="1"/>
</dbReference>
<sequence>SIYDKNLFRNNHDINLSSLSFLFSEMISLSQSNSKGIQHLEKKLNNLGYSIGIKYLELINLRENYINNLNSNKNYVNGRREIRIIELLQFIHTKVWKSLFGKIANNLEKSSDKLNEYMITDDEPIFSKFISIPKDFGDLNCCAFVAGIIEGITDSAYLQATVTAHTVASAEFPTRTVYLINFNEDVIKREKL</sequence>
<evidence type="ECO:0000313" key="8">
    <source>
        <dbReference type="EMBL" id="ODV95777.1"/>
    </source>
</evidence>
<evidence type="ECO:0000256" key="1">
    <source>
        <dbReference type="ARBA" id="ARBA00004240"/>
    </source>
</evidence>
<dbReference type="Proteomes" id="UP000094236">
    <property type="component" value="Unassembled WGS sequence"/>
</dbReference>
<dbReference type="InterPro" id="IPR016696">
    <property type="entry name" value="TRAPP-I_su5"/>
</dbReference>
<keyword evidence="5" id="KW-0256">Endoplasmic reticulum</keyword>
<comment type="similarity">
    <text evidence="3">Belongs to the TRAPP small subunits family. BET3 subfamily.</text>
</comment>
<dbReference type="STRING" id="669874.A0A1E4TVL8"/>
<dbReference type="InterPro" id="IPR024096">
    <property type="entry name" value="NO_sig/Golgi_transp_ligand-bd"/>
</dbReference>
<dbReference type="AlphaFoldDB" id="A0A1E4TVL8"/>
<name>A0A1E4TVL8_PACTA</name>
<evidence type="ECO:0008006" key="10">
    <source>
        <dbReference type="Google" id="ProtNLM"/>
    </source>
</evidence>
<protein>
    <recommendedName>
        <fullName evidence="10">Trafficking protein particle complex subunit</fullName>
    </recommendedName>
</protein>
<accession>A0A1E4TVL8</accession>
<dbReference type="Gene3D" id="3.30.1380.20">
    <property type="entry name" value="Trafficking protein particle complex subunit 3"/>
    <property type="match status" value="1"/>
</dbReference>
<dbReference type="OrthoDB" id="10254842at2759"/>
<evidence type="ECO:0000256" key="6">
    <source>
        <dbReference type="ARBA" id="ARBA00022892"/>
    </source>
</evidence>
<evidence type="ECO:0000313" key="9">
    <source>
        <dbReference type="Proteomes" id="UP000094236"/>
    </source>
</evidence>
<dbReference type="GO" id="GO:1990070">
    <property type="term" value="C:TRAPPI protein complex"/>
    <property type="evidence" value="ECO:0007669"/>
    <property type="project" value="EnsemblFungi"/>
</dbReference>
<keyword evidence="9" id="KW-1185">Reference proteome</keyword>
<dbReference type="InterPro" id="IPR007194">
    <property type="entry name" value="TRAPP_component"/>
</dbReference>
<gene>
    <name evidence="8" type="ORF">PACTADRAFT_30423</name>
</gene>
<dbReference type="GO" id="GO:1990072">
    <property type="term" value="C:TRAPPIII protein complex"/>
    <property type="evidence" value="ECO:0007669"/>
    <property type="project" value="EnsemblFungi"/>
</dbReference>
<keyword evidence="6" id="KW-0931">ER-Golgi transport</keyword>
<keyword evidence="7" id="KW-0333">Golgi apparatus</keyword>
<evidence type="ECO:0000256" key="4">
    <source>
        <dbReference type="ARBA" id="ARBA00022448"/>
    </source>
</evidence>
<evidence type="ECO:0000256" key="2">
    <source>
        <dbReference type="ARBA" id="ARBA00004555"/>
    </source>
</evidence>
<evidence type="ECO:0000256" key="5">
    <source>
        <dbReference type="ARBA" id="ARBA00022824"/>
    </source>
</evidence>